<keyword evidence="4 7" id="KW-0812">Transmembrane</keyword>
<keyword evidence="6 7" id="KW-0472">Membrane</keyword>
<gene>
    <name evidence="9" type="ORF">D8M04_06535</name>
</gene>
<dbReference type="EMBL" id="RCHR01000002">
    <property type="protein sequence ID" value="RLL46851.1"/>
    <property type="molecule type" value="Genomic_DNA"/>
</dbReference>
<evidence type="ECO:0000256" key="2">
    <source>
        <dbReference type="ARBA" id="ARBA00022448"/>
    </source>
</evidence>
<dbReference type="InterPro" id="IPR055348">
    <property type="entry name" value="DctQ"/>
</dbReference>
<dbReference type="AlphaFoldDB" id="A0A498DFX8"/>
<name>A0A498DFX8_9BACI</name>
<evidence type="ECO:0000256" key="5">
    <source>
        <dbReference type="ARBA" id="ARBA00022989"/>
    </source>
</evidence>
<keyword evidence="5 7" id="KW-1133">Transmembrane helix</keyword>
<feature type="transmembrane region" description="Helical" evidence="7">
    <location>
        <begin position="12"/>
        <end position="30"/>
    </location>
</feature>
<dbReference type="Proteomes" id="UP000270219">
    <property type="component" value="Unassembled WGS sequence"/>
</dbReference>
<dbReference type="RefSeq" id="WP_121522102.1">
    <property type="nucleotide sequence ID" value="NZ_RCHR01000002.1"/>
</dbReference>
<accession>A0A498DFX8</accession>
<dbReference type="Pfam" id="PF04290">
    <property type="entry name" value="DctQ"/>
    <property type="match status" value="1"/>
</dbReference>
<feature type="domain" description="Tripartite ATP-independent periplasmic transporters DctQ component" evidence="8">
    <location>
        <begin position="22"/>
        <end position="157"/>
    </location>
</feature>
<evidence type="ECO:0000313" key="10">
    <source>
        <dbReference type="Proteomes" id="UP000270219"/>
    </source>
</evidence>
<feature type="transmembrane region" description="Helical" evidence="7">
    <location>
        <begin position="90"/>
        <end position="110"/>
    </location>
</feature>
<organism evidence="9 10">
    <name type="scientific">Oceanobacillus piezotolerans</name>
    <dbReference type="NCBI Taxonomy" id="2448030"/>
    <lineage>
        <taxon>Bacteria</taxon>
        <taxon>Bacillati</taxon>
        <taxon>Bacillota</taxon>
        <taxon>Bacilli</taxon>
        <taxon>Bacillales</taxon>
        <taxon>Bacillaceae</taxon>
        <taxon>Oceanobacillus</taxon>
    </lineage>
</organism>
<feature type="transmembrane region" description="Helical" evidence="7">
    <location>
        <begin position="130"/>
        <end position="153"/>
    </location>
</feature>
<keyword evidence="10" id="KW-1185">Reference proteome</keyword>
<evidence type="ECO:0000256" key="3">
    <source>
        <dbReference type="ARBA" id="ARBA00022475"/>
    </source>
</evidence>
<dbReference type="OrthoDB" id="2426391at2"/>
<evidence type="ECO:0000256" key="4">
    <source>
        <dbReference type="ARBA" id="ARBA00022692"/>
    </source>
</evidence>
<feature type="transmembrane region" description="Helical" evidence="7">
    <location>
        <begin position="50"/>
        <end position="69"/>
    </location>
</feature>
<evidence type="ECO:0000256" key="1">
    <source>
        <dbReference type="ARBA" id="ARBA00004651"/>
    </source>
</evidence>
<evidence type="ECO:0000256" key="6">
    <source>
        <dbReference type="ARBA" id="ARBA00023136"/>
    </source>
</evidence>
<keyword evidence="2" id="KW-0813">Transport</keyword>
<evidence type="ECO:0000259" key="8">
    <source>
        <dbReference type="Pfam" id="PF04290"/>
    </source>
</evidence>
<comment type="subcellular location">
    <subcellularLocation>
        <location evidence="1">Cell membrane</location>
        <topology evidence="1">Multi-pass membrane protein</topology>
    </subcellularLocation>
</comment>
<sequence length="165" mass="18671">MKILNKIDTVMLIISGITVLIMMLLIVLEVMFRTFLNISIPGNYEFTQNYLMPLAVFPILSQSYTSGILPKVNLFIDRIKNLEIKRLIQLSLLIVEIITFLIVTYFAFGYALKGVAAGVSFTAGGTLFPLYHVLFIVPFGFLLMSVKGCFLLVNMLRDKKYIPFS</sequence>
<comment type="caution">
    <text evidence="9">The sequence shown here is derived from an EMBL/GenBank/DDBJ whole genome shotgun (WGS) entry which is preliminary data.</text>
</comment>
<dbReference type="GO" id="GO:0005886">
    <property type="term" value="C:plasma membrane"/>
    <property type="evidence" value="ECO:0007669"/>
    <property type="project" value="UniProtKB-SubCell"/>
</dbReference>
<reference evidence="9 10" key="1">
    <citation type="submission" date="2018-10" db="EMBL/GenBank/DDBJ databases">
        <title>Oceanobacillus sp. YLB-02 draft genome.</title>
        <authorList>
            <person name="Yu L."/>
        </authorList>
    </citation>
    <scope>NUCLEOTIDE SEQUENCE [LARGE SCALE GENOMIC DNA]</scope>
    <source>
        <strain evidence="9 10">YLB-02</strain>
    </source>
</reference>
<evidence type="ECO:0000313" key="9">
    <source>
        <dbReference type="EMBL" id="RLL46851.1"/>
    </source>
</evidence>
<protein>
    <submittedName>
        <fullName evidence="9">TRAP transporter small permease subunit</fullName>
    </submittedName>
</protein>
<proteinExistence type="predicted"/>
<evidence type="ECO:0000256" key="7">
    <source>
        <dbReference type="SAM" id="Phobius"/>
    </source>
</evidence>
<keyword evidence="3" id="KW-1003">Cell membrane</keyword>